<dbReference type="Proteomes" id="UP000824123">
    <property type="component" value="Unassembled WGS sequence"/>
</dbReference>
<keyword evidence="4 8" id="KW-0677">Repeat</keyword>
<keyword evidence="8" id="KW-1278">Translocase</keyword>
<feature type="domain" description="4Fe-4S ferredoxin-type" evidence="10">
    <location>
        <begin position="357"/>
        <end position="387"/>
    </location>
</feature>
<dbReference type="PANTHER" id="PTHR43034:SF2">
    <property type="entry name" value="ION-TRANSLOCATING OXIDOREDUCTASE COMPLEX SUBUNIT C"/>
    <property type="match status" value="1"/>
</dbReference>
<evidence type="ECO:0000256" key="4">
    <source>
        <dbReference type="ARBA" id="ARBA00022737"/>
    </source>
</evidence>
<comment type="subcellular location">
    <subcellularLocation>
        <location evidence="8">Cell membrane</location>
        <topology evidence="8">Peripheral membrane protein</topology>
    </subcellularLocation>
</comment>
<dbReference type="InterPro" id="IPR017900">
    <property type="entry name" value="4Fe4S_Fe_S_CS"/>
</dbReference>
<dbReference type="PROSITE" id="PS51379">
    <property type="entry name" value="4FE4S_FER_2"/>
    <property type="match status" value="2"/>
</dbReference>
<evidence type="ECO:0000256" key="2">
    <source>
        <dbReference type="ARBA" id="ARBA00022485"/>
    </source>
</evidence>
<evidence type="ECO:0000256" key="5">
    <source>
        <dbReference type="ARBA" id="ARBA00022982"/>
    </source>
</evidence>
<dbReference type="NCBIfam" id="TIGR01945">
    <property type="entry name" value="rnfC"/>
    <property type="match status" value="1"/>
</dbReference>
<dbReference type="Gene3D" id="3.30.70.20">
    <property type="match status" value="1"/>
</dbReference>
<evidence type="ECO:0000259" key="10">
    <source>
        <dbReference type="PROSITE" id="PS51379"/>
    </source>
</evidence>
<keyword evidence="2 8" id="KW-0004">4Fe-4S</keyword>
<comment type="cofactor">
    <cofactor evidence="8">
        <name>[4Fe-4S] cluster</name>
        <dbReference type="ChEBI" id="CHEBI:49883"/>
    </cofactor>
    <text evidence="8">Binds 2 [4Fe-4S] clusters per subunit.</text>
</comment>
<dbReference type="InterPro" id="IPR011538">
    <property type="entry name" value="Nuo51_FMN-bd"/>
</dbReference>
<accession>A0A9D1LS78</accession>
<evidence type="ECO:0000256" key="6">
    <source>
        <dbReference type="ARBA" id="ARBA00023004"/>
    </source>
</evidence>
<reference evidence="11" key="1">
    <citation type="submission" date="2020-10" db="EMBL/GenBank/DDBJ databases">
        <authorList>
            <person name="Gilroy R."/>
        </authorList>
    </citation>
    <scope>NUCLEOTIDE SEQUENCE</scope>
    <source>
        <strain evidence="11">ChiSxjej2B14-8506</strain>
    </source>
</reference>
<feature type="binding site" evidence="8">
    <location>
        <position position="373"/>
    </location>
    <ligand>
        <name>[4Fe-4S] cluster</name>
        <dbReference type="ChEBI" id="CHEBI:49883"/>
        <label>1</label>
    </ligand>
</feature>
<feature type="binding site" evidence="8">
    <location>
        <position position="412"/>
    </location>
    <ligand>
        <name>[4Fe-4S] cluster</name>
        <dbReference type="ChEBI" id="CHEBI:49883"/>
        <label>2</label>
    </ligand>
</feature>
<dbReference type="InterPro" id="IPR037225">
    <property type="entry name" value="Nuo51_FMN-bd_sf"/>
</dbReference>
<dbReference type="InterPro" id="IPR026902">
    <property type="entry name" value="RnfC_N"/>
</dbReference>
<evidence type="ECO:0000256" key="1">
    <source>
        <dbReference type="ARBA" id="ARBA00022448"/>
    </source>
</evidence>
<feature type="binding site" evidence="8">
    <location>
        <position position="416"/>
    </location>
    <ligand>
        <name>[4Fe-4S] cluster</name>
        <dbReference type="ChEBI" id="CHEBI:49883"/>
        <label>1</label>
    </ligand>
</feature>
<dbReference type="NCBIfam" id="NF003454">
    <property type="entry name" value="PRK05035.1"/>
    <property type="match status" value="1"/>
</dbReference>
<feature type="region of interest" description="Disordered" evidence="9">
    <location>
        <begin position="1"/>
        <end position="33"/>
    </location>
</feature>
<evidence type="ECO:0000256" key="3">
    <source>
        <dbReference type="ARBA" id="ARBA00022723"/>
    </source>
</evidence>
<dbReference type="HAMAP" id="MF_00461">
    <property type="entry name" value="RsxC_RnfC"/>
    <property type="match status" value="1"/>
</dbReference>
<protein>
    <recommendedName>
        <fullName evidence="8">Ion-translocating oxidoreductase complex subunit C</fullName>
        <ecNumber evidence="8">7.-.-.-</ecNumber>
    </recommendedName>
    <alternativeName>
        <fullName evidence="8">Rnf electron transport complex subunit C</fullName>
    </alternativeName>
</protein>
<keyword evidence="3 8" id="KW-0479">Metal-binding</keyword>
<comment type="caution">
    <text evidence="11">The sequence shown here is derived from an EMBL/GenBank/DDBJ whole genome shotgun (WGS) entry which is preliminary data.</text>
</comment>
<dbReference type="GO" id="GO:0046872">
    <property type="term" value="F:metal ion binding"/>
    <property type="evidence" value="ECO:0007669"/>
    <property type="project" value="UniProtKB-KW"/>
</dbReference>
<dbReference type="SUPFAM" id="SSF142019">
    <property type="entry name" value="Nqo1 FMN-binding domain-like"/>
    <property type="match status" value="1"/>
</dbReference>
<dbReference type="Pfam" id="PF12838">
    <property type="entry name" value="Fer4_7"/>
    <property type="match status" value="1"/>
</dbReference>
<keyword evidence="8" id="KW-0472">Membrane</keyword>
<organism evidence="11 12">
    <name type="scientific">Candidatus Fimadaptatus faecigallinarum</name>
    <dbReference type="NCBI Taxonomy" id="2840814"/>
    <lineage>
        <taxon>Bacteria</taxon>
        <taxon>Bacillati</taxon>
        <taxon>Bacillota</taxon>
        <taxon>Clostridia</taxon>
        <taxon>Eubacteriales</taxon>
        <taxon>Candidatus Fimadaptatus</taxon>
    </lineage>
</organism>
<dbReference type="PANTHER" id="PTHR43034">
    <property type="entry name" value="ION-TRANSLOCATING OXIDOREDUCTASE COMPLEX SUBUNIT C"/>
    <property type="match status" value="1"/>
</dbReference>
<dbReference type="InterPro" id="IPR017896">
    <property type="entry name" value="4Fe4S_Fe-S-bd"/>
</dbReference>
<dbReference type="GO" id="GO:0005886">
    <property type="term" value="C:plasma membrane"/>
    <property type="evidence" value="ECO:0007669"/>
    <property type="project" value="UniProtKB-SubCell"/>
</dbReference>
<keyword evidence="6 8" id="KW-0408">Iron</keyword>
<dbReference type="Gene3D" id="3.40.50.11540">
    <property type="entry name" value="NADH-ubiquinone oxidoreductase 51kDa subunit"/>
    <property type="match status" value="1"/>
</dbReference>
<dbReference type="PROSITE" id="PS00198">
    <property type="entry name" value="4FE4S_FER_1"/>
    <property type="match status" value="2"/>
</dbReference>
<dbReference type="Pfam" id="PF01512">
    <property type="entry name" value="Complex1_51K"/>
    <property type="match status" value="1"/>
</dbReference>
<evidence type="ECO:0000313" key="11">
    <source>
        <dbReference type="EMBL" id="HIU47049.1"/>
    </source>
</evidence>
<keyword evidence="8" id="KW-1003">Cell membrane</keyword>
<dbReference type="EC" id="7.-.-.-" evidence="8"/>
<reference evidence="11" key="2">
    <citation type="journal article" date="2021" name="PeerJ">
        <title>Extensive microbial diversity within the chicken gut microbiome revealed by metagenomics and culture.</title>
        <authorList>
            <person name="Gilroy R."/>
            <person name="Ravi A."/>
            <person name="Getino M."/>
            <person name="Pursley I."/>
            <person name="Horton D.L."/>
            <person name="Alikhan N.F."/>
            <person name="Baker D."/>
            <person name="Gharbi K."/>
            <person name="Hall N."/>
            <person name="Watson M."/>
            <person name="Adriaenssens E.M."/>
            <person name="Foster-Nyarko E."/>
            <person name="Jarju S."/>
            <person name="Secka A."/>
            <person name="Antonio M."/>
            <person name="Oren A."/>
            <person name="Chaudhuri R.R."/>
            <person name="La Ragione R."/>
            <person name="Hildebrand F."/>
            <person name="Pallen M.J."/>
        </authorList>
    </citation>
    <scope>NUCLEOTIDE SEQUENCE</scope>
    <source>
        <strain evidence="11">ChiSxjej2B14-8506</strain>
    </source>
</reference>
<feature type="binding site" evidence="8">
    <location>
        <position position="409"/>
    </location>
    <ligand>
        <name>[4Fe-4S] cluster</name>
        <dbReference type="ChEBI" id="CHEBI:49883"/>
        <label>2</label>
    </ligand>
</feature>
<dbReference type="GO" id="GO:0051539">
    <property type="term" value="F:4 iron, 4 sulfur cluster binding"/>
    <property type="evidence" value="ECO:0007669"/>
    <property type="project" value="UniProtKB-KW"/>
</dbReference>
<evidence type="ECO:0000256" key="7">
    <source>
        <dbReference type="ARBA" id="ARBA00023014"/>
    </source>
</evidence>
<name>A0A9D1LS78_9FIRM</name>
<dbReference type="InterPro" id="IPR019554">
    <property type="entry name" value="Soluble_ligand-bd"/>
</dbReference>
<dbReference type="AlphaFoldDB" id="A0A9D1LS78"/>
<dbReference type="Pfam" id="PF10531">
    <property type="entry name" value="SLBB"/>
    <property type="match status" value="1"/>
</dbReference>
<feature type="binding site" evidence="8">
    <location>
        <position position="367"/>
    </location>
    <ligand>
        <name>[4Fe-4S] cluster</name>
        <dbReference type="ChEBI" id="CHEBI:49883"/>
        <label>1</label>
    </ligand>
</feature>
<evidence type="ECO:0000313" key="12">
    <source>
        <dbReference type="Proteomes" id="UP000824123"/>
    </source>
</evidence>
<comment type="function">
    <text evidence="8">Part of a membrane-bound complex that couples electron transfer with translocation of ions across the membrane.</text>
</comment>
<dbReference type="EMBL" id="DVNK01000043">
    <property type="protein sequence ID" value="HIU47049.1"/>
    <property type="molecule type" value="Genomic_DNA"/>
</dbReference>
<dbReference type="GO" id="GO:0009055">
    <property type="term" value="F:electron transfer activity"/>
    <property type="evidence" value="ECO:0007669"/>
    <property type="project" value="InterPro"/>
</dbReference>
<dbReference type="Pfam" id="PF13375">
    <property type="entry name" value="RnfC_N"/>
    <property type="match status" value="1"/>
</dbReference>
<evidence type="ECO:0000256" key="8">
    <source>
        <dbReference type="HAMAP-Rule" id="MF_00461"/>
    </source>
</evidence>
<dbReference type="InterPro" id="IPR010208">
    <property type="entry name" value="Ion_transpt_RnfC/RsxC"/>
</dbReference>
<feature type="binding site" evidence="8">
    <location>
        <position position="370"/>
    </location>
    <ligand>
        <name>[4Fe-4S] cluster</name>
        <dbReference type="ChEBI" id="CHEBI:49883"/>
        <label>1</label>
    </ligand>
</feature>
<keyword evidence="7 8" id="KW-0411">Iron-sulfur</keyword>
<feature type="binding site" evidence="8">
    <location>
        <position position="406"/>
    </location>
    <ligand>
        <name>[4Fe-4S] cluster</name>
        <dbReference type="ChEBI" id="CHEBI:49883"/>
        <label>2</label>
    </ligand>
</feature>
<feature type="domain" description="4Fe-4S ferredoxin-type" evidence="10">
    <location>
        <begin position="397"/>
        <end position="427"/>
    </location>
</feature>
<dbReference type="GO" id="GO:0022900">
    <property type="term" value="P:electron transport chain"/>
    <property type="evidence" value="ECO:0007669"/>
    <property type="project" value="UniProtKB-UniRule"/>
</dbReference>
<sequence>MAKTFPGGIHPHEFGQGKSATNGQPSRSAQPPQRVAISMAQHIGAPCNPLVKPGQRVLMGQKIGEPRGFMGASVHSSVSGTVKALETRFMAGGGSAQVVVIENDFQDEWDPDIVPCQDPDSMSREELTAYVREKGIVGLGGAAFPTSIKLATPPDKPIDYVIVNGAECEPFLTSDHRMMLENPEGVVDGLNWAMKISGARTGIIAVEQNKPDAIAALEQAVTGTPYTVQPLMVKYPQGGEKQLIQAVTGRQVPSGKLPMDAGCIVMNVSTAAALSNAFKTGRPITERIVTITGDIPQPANLTARIGTAIGELIDQCGGLPADTLKVIAGGPMMGLALSSMATPVVKATGGVLIINRAHGKVAPESNCIRCGRCVEACPIHLMPLRLNELILHDRFDQAEAANALDCIECGSCSYVCPAKRELALSIRMGKREILKRRKAR</sequence>
<feature type="compositionally biased region" description="Polar residues" evidence="9">
    <location>
        <begin position="18"/>
        <end position="31"/>
    </location>
</feature>
<feature type="binding site" evidence="8">
    <location>
        <position position="377"/>
    </location>
    <ligand>
        <name>[4Fe-4S] cluster</name>
        <dbReference type="ChEBI" id="CHEBI:49883"/>
        <label>2</label>
    </ligand>
</feature>
<gene>
    <name evidence="11" type="primary">rsxC</name>
    <name evidence="8" type="synonym">rnfC</name>
    <name evidence="11" type="ORF">IAC59_07290</name>
</gene>
<comment type="similarity">
    <text evidence="8">Belongs to the 4Fe4S bacterial-type ferredoxin family. RnfC subfamily.</text>
</comment>
<dbReference type="SUPFAM" id="SSF46548">
    <property type="entry name" value="alpha-helical ferredoxin"/>
    <property type="match status" value="1"/>
</dbReference>
<keyword evidence="1 8" id="KW-0813">Transport</keyword>
<dbReference type="Gene3D" id="3.10.20.600">
    <property type="match status" value="1"/>
</dbReference>
<comment type="subunit">
    <text evidence="8">The complex is composed of six subunits: RnfA, RnfB, RnfC, RnfD, RnfE and RnfG.</text>
</comment>
<evidence type="ECO:0000256" key="9">
    <source>
        <dbReference type="SAM" id="MobiDB-lite"/>
    </source>
</evidence>
<proteinExistence type="inferred from homology"/>
<keyword evidence="5 8" id="KW-0249">Electron transport</keyword>